<dbReference type="GO" id="GO:0008716">
    <property type="term" value="F:D-alanine-D-alanine ligase activity"/>
    <property type="evidence" value="ECO:0007669"/>
    <property type="project" value="InterPro"/>
</dbReference>
<dbReference type="Gene3D" id="3.30.1490.20">
    <property type="entry name" value="ATP-grasp fold, A domain"/>
    <property type="match status" value="1"/>
</dbReference>
<evidence type="ECO:0000313" key="6">
    <source>
        <dbReference type="Proteomes" id="UP000190744"/>
    </source>
</evidence>
<keyword evidence="3" id="KW-0547">Nucleotide-binding</keyword>
<dbReference type="Proteomes" id="UP000190744">
    <property type="component" value="Unassembled WGS sequence"/>
</dbReference>
<keyword evidence="2 5" id="KW-0436">Ligase</keyword>
<evidence type="ECO:0000313" key="5">
    <source>
        <dbReference type="EMBL" id="OOQ86764.1"/>
    </source>
</evidence>
<gene>
    <name evidence="5" type="ORF">PEBR_19905</name>
</gene>
<dbReference type="InterPro" id="IPR011095">
    <property type="entry name" value="Dala_Dala_lig_C"/>
</dbReference>
<dbReference type="Gene3D" id="3.30.470.20">
    <property type="entry name" value="ATP-grasp fold, B domain"/>
    <property type="match status" value="1"/>
</dbReference>
<dbReference type="PANTHER" id="PTHR23132:SF23">
    <property type="entry name" value="D-ALANINE--D-ALANINE LIGASE B"/>
    <property type="match status" value="1"/>
</dbReference>
<organism evidence="5 6">
    <name type="scientific">Penicillium brasilianum</name>
    <dbReference type="NCBI Taxonomy" id="104259"/>
    <lineage>
        <taxon>Eukaryota</taxon>
        <taxon>Fungi</taxon>
        <taxon>Dikarya</taxon>
        <taxon>Ascomycota</taxon>
        <taxon>Pezizomycotina</taxon>
        <taxon>Eurotiomycetes</taxon>
        <taxon>Eurotiomycetidae</taxon>
        <taxon>Eurotiales</taxon>
        <taxon>Aspergillaceae</taxon>
        <taxon>Penicillium</taxon>
    </lineage>
</organism>
<dbReference type="SUPFAM" id="SSF56059">
    <property type="entry name" value="Glutathione synthetase ATP-binding domain-like"/>
    <property type="match status" value="1"/>
</dbReference>
<name>A0A1S9RMK7_PENBI</name>
<dbReference type="GO" id="GO:0005524">
    <property type="term" value="F:ATP binding"/>
    <property type="evidence" value="ECO:0007669"/>
    <property type="project" value="UniProtKB-UniRule"/>
</dbReference>
<protein>
    <submittedName>
        <fullName evidence="5">D-alanine--D-alanine ligase (D-alanylalanine synthetase) (D-Ala-D-Ala ligase)</fullName>
    </submittedName>
</protein>
<evidence type="ECO:0000256" key="2">
    <source>
        <dbReference type="ARBA" id="ARBA00022598"/>
    </source>
</evidence>
<evidence type="ECO:0000259" key="4">
    <source>
        <dbReference type="PROSITE" id="PS50975"/>
    </source>
</evidence>
<dbReference type="InterPro" id="IPR013815">
    <property type="entry name" value="ATP_grasp_subdomain_1"/>
</dbReference>
<dbReference type="AlphaFoldDB" id="A0A1S9RMK7"/>
<proteinExistence type="inferred from homology"/>
<keyword evidence="3" id="KW-0067">ATP-binding</keyword>
<accession>A0A1S9RMK7</accession>
<feature type="domain" description="ATP-grasp" evidence="4">
    <location>
        <begin position="156"/>
        <end position="371"/>
    </location>
</feature>
<dbReference type="Pfam" id="PF07478">
    <property type="entry name" value="Dala_Dala_lig_C"/>
    <property type="match status" value="1"/>
</dbReference>
<dbReference type="EMBL" id="LJBN01000134">
    <property type="protein sequence ID" value="OOQ86764.1"/>
    <property type="molecule type" value="Genomic_DNA"/>
</dbReference>
<comment type="caution">
    <text evidence="5">The sequence shown here is derived from an EMBL/GenBank/DDBJ whole genome shotgun (WGS) entry which is preliminary data.</text>
</comment>
<evidence type="ECO:0000256" key="1">
    <source>
        <dbReference type="ARBA" id="ARBA00010871"/>
    </source>
</evidence>
<reference evidence="6" key="1">
    <citation type="submission" date="2015-09" db="EMBL/GenBank/DDBJ databases">
        <authorList>
            <person name="Fill T.P."/>
            <person name="Baretta J.F."/>
            <person name="de Almeida L.G."/>
            <person name="Rocha M."/>
            <person name="de Souza D.H."/>
            <person name="Malavazi I."/>
            <person name="Cerdeira L.T."/>
            <person name="Hong H."/>
            <person name="Samborskyy M."/>
            <person name="de Vasconcelos A.T."/>
            <person name="Leadlay P."/>
            <person name="Rodrigues-Filho E."/>
        </authorList>
    </citation>
    <scope>NUCLEOTIDE SEQUENCE [LARGE SCALE GENOMIC DNA]</scope>
    <source>
        <strain evidence="6">LaBioMMi 136</strain>
    </source>
</reference>
<evidence type="ECO:0000256" key="3">
    <source>
        <dbReference type="PROSITE-ProRule" id="PRU00409"/>
    </source>
</evidence>
<dbReference type="PANTHER" id="PTHR23132">
    <property type="entry name" value="D-ALANINE--D-ALANINE LIGASE"/>
    <property type="match status" value="1"/>
</dbReference>
<sequence>MPLSVAPRFTSIGRLMRLSGARFYSQSHRAPAVSVLFQDIEPPVINGVRKPRKPGGYQDSGADIAFTLQSKGLTVITPATSPDVYKHEGWCFSDTEAGICSAVDKGTTHLWANTILFESHPLQRSEKLTPYASDLYVVGQPPAMVQNFDDKAYLNGKLREIGGYTLPRSWLVQGSANIDEIIASIDRFPVVGKPIRGRGSYGVKVCHNPVELKEHILQLIDESPVVMVEEYLAGEEATLTIMPPSPERPEYWSMLPVSRFNHMDGIAPYNGVVAVVANSRVVTDKDMEDPAYRKIMDEGVKVAALIGATAPIRIDVRRFSENSEFALFDINMKPNMTGPGRPGREDQASLTAMAASAMGWDYGTLLQKILASATQLSKFRAYHSPF</sequence>
<dbReference type="PROSITE" id="PS50975">
    <property type="entry name" value="ATP_GRASP"/>
    <property type="match status" value="1"/>
</dbReference>
<dbReference type="GO" id="GO:0046872">
    <property type="term" value="F:metal ion binding"/>
    <property type="evidence" value="ECO:0007669"/>
    <property type="project" value="InterPro"/>
</dbReference>
<comment type="similarity">
    <text evidence="1">Belongs to the D-alanine--D-alanine ligase family.</text>
</comment>
<dbReference type="InterPro" id="IPR011761">
    <property type="entry name" value="ATP-grasp"/>
</dbReference>